<dbReference type="Proteomes" id="UP000218542">
    <property type="component" value="Unassembled WGS sequence"/>
</dbReference>
<keyword evidence="7" id="KW-1185">Reference proteome</keyword>
<dbReference type="InterPro" id="IPR012845">
    <property type="entry name" value="RNA_pol_sigma_FliA_WhiG"/>
</dbReference>
<evidence type="ECO:0000256" key="2">
    <source>
        <dbReference type="ARBA" id="ARBA00023082"/>
    </source>
</evidence>
<name>A0A286TVV7_9BACT</name>
<dbReference type="InterPro" id="IPR007627">
    <property type="entry name" value="RNA_pol_sigma70_r2"/>
</dbReference>
<evidence type="ECO:0000313" key="6">
    <source>
        <dbReference type="EMBL" id="GAX60028.1"/>
    </source>
</evidence>
<dbReference type="Gene3D" id="1.10.1740.10">
    <property type="match status" value="1"/>
</dbReference>
<comment type="caution">
    <text evidence="6">The sequence shown here is derived from an EMBL/GenBank/DDBJ whole genome shotgun (WGS) entry which is preliminary data.</text>
</comment>
<dbReference type="InterPro" id="IPR013325">
    <property type="entry name" value="RNA_pol_sigma_r2"/>
</dbReference>
<keyword evidence="2" id="KW-0731">Sigma factor</keyword>
<dbReference type="InterPro" id="IPR013324">
    <property type="entry name" value="RNA_pol_sigma_r3/r4-like"/>
</dbReference>
<dbReference type="Pfam" id="PF04545">
    <property type="entry name" value="Sigma70_r4"/>
    <property type="match status" value="1"/>
</dbReference>
<dbReference type="GO" id="GO:0006352">
    <property type="term" value="P:DNA-templated transcription initiation"/>
    <property type="evidence" value="ECO:0007669"/>
    <property type="project" value="InterPro"/>
</dbReference>
<dbReference type="NCBIfam" id="TIGR02479">
    <property type="entry name" value="FliA_WhiG"/>
    <property type="match status" value="1"/>
</dbReference>
<keyword evidence="3" id="KW-0238">DNA-binding</keyword>
<evidence type="ECO:0000256" key="1">
    <source>
        <dbReference type="ARBA" id="ARBA00023015"/>
    </source>
</evidence>
<evidence type="ECO:0000259" key="5">
    <source>
        <dbReference type="PROSITE" id="PS00715"/>
    </source>
</evidence>
<dbReference type="SUPFAM" id="SSF88946">
    <property type="entry name" value="Sigma2 domain of RNA polymerase sigma factors"/>
    <property type="match status" value="1"/>
</dbReference>
<dbReference type="SUPFAM" id="SSF88659">
    <property type="entry name" value="Sigma3 and sigma4 domains of RNA polymerase sigma factors"/>
    <property type="match status" value="2"/>
</dbReference>
<proteinExistence type="predicted"/>
<dbReference type="GO" id="GO:0003677">
    <property type="term" value="F:DNA binding"/>
    <property type="evidence" value="ECO:0007669"/>
    <property type="project" value="UniProtKB-KW"/>
</dbReference>
<evidence type="ECO:0000256" key="3">
    <source>
        <dbReference type="ARBA" id="ARBA00023125"/>
    </source>
</evidence>
<dbReference type="PROSITE" id="PS00715">
    <property type="entry name" value="SIGMA70_1"/>
    <property type="match status" value="1"/>
</dbReference>
<protein>
    <submittedName>
        <fullName evidence="6">DNA-directed RNA polymerase specialized sigma subunit</fullName>
    </submittedName>
</protein>
<feature type="domain" description="RNA polymerase sigma-70" evidence="5">
    <location>
        <begin position="62"/>
        <end position="75"/>
    </location>
</feature>
<dbReference type="GO" id="GO:0000428">
    <property type="term" value="C:DNA-directed RNA polymerase complex"/>
    <property type="evidence" value="ECO:0007669"/>
    <property type="project" value="UniProtKB-KW"/>
</dbReference>
<dbReference type="PIRSF" id="PIRSF000770">
    <property type="entry name" value="RNA_pol_sigma-SigE/K"/>
    <property type="match status" value="1"/>
</dbReference>
<dbReference type="CDD" id="cd06171">
    <property type="entry name" value="Sigma70_r4"/>
    <property type="match status" value="1"/>
</dbReference>
<dbReference type="InterPro" id="IPR014284">
    <property type="entry name" value="RNA_pol_sigma-70_dom"/>
</dbReference>
<dbReference type="EMBL" id="BAOS01000005">
    <property type="protein sequence ID" value="GAX60028.1"/>
    <property type="molecule type" value="Genomic_DNA"/>
</dbReference>
<dbReference type="PANTHER" id="PTHR30385:SF7">
    <property type="entry name" value="RNA POLYMERASE SIGMA FACTOR FLIA"/>
    <property type="match status" value="1"/>
</dbReference>
<gene>
    <name evidence="6" type="ORF">SCALIN_C05_0113</name>
</gene>
<dbReference type="InterPro" id="IPR007630">
    <property type="entry name" value="RNA_pol_sigma70_r4"/>
</dbReference>
<dbReference type="Pfam" id="PF04542">
    <property type="entry name" value="Sigma70_r2"/>
    <property type="match status" value="1"/>
</dbReference>
<dbReference type="InterPro" id="IPR007624">
    <property type="entry name" value="RNA_pol_sigma70_r3"/>
</dbReference>
<reference evidence="7" key="1">
    <citation type="journal article" date="2017" name="Environ. Microbiol. Rep.">
        <title>Genetic Diversity of Marine Anaerobic Ammonium-Oxidizing Bacteria as Revealed by Genomic and Proteomic Analyses of 'Candidatus Scalindua japonica'.</title>
        <authorList>
            <person name="Oshiki M."/>
            <person name="Mizuto K."/>
            <person name="Kimura Z."/>
            <person name="Kindaichi T."/>
            <person name="Satoh H."/>
            <person name="Okabe S."/>
        </authorList>
    </citation>
    <scope>NUCLEOTIDE SEQUENCE [LARGE SCALE GENOMIC DNA]</scope>
    <source>
        <strain evidence="7">husup-a2</strain>
    </source>
</reference>
<evidence type="ECO:0000313" key="7">
    <source>
        <dbReference type="Proteomes" id="UP000218542"/>
    </source>
</evidence>
<dbReference type="NCBIfam" id="NF005413">
    <property type="entry name" value="PRK06986.1"/>
    <property type="match status" value="1"/>
</dbReference>
<dbReference type="NCBIfam" id="TIGR02937">
    <property type="entry name" value="sigma70-ECF"/>
    <property type="match status" value="1"/>
</dbReference>
<evidence type="ECO:0000256" key="4">
    <source>
        <dbReference type="ARBA" id="ARBA00023163"/>
    </source>
</evidence>
<keyword evidence="1" id="KW-0805">Transcription regulation</keyword>
<dbReference type="GO" id="GO:0003899">
    <property type="term" value="F:DNA-directed RNA polymerase activity"/>
    <property type="evidence" value="ECO:0007669"/>
    <property type="project" value="InterPro"/>
</dbReference>
<dbReference type="Pfam" id="PF04539">
    <property type="entry name" value="Sigma70_r3"/>
    <property type="match status" value="1"/>
</dbReference>
<dbReference type="PANTHER" id="PTHR30385">
    <property type="entry name" value="SIGMA FACTOR F FLAGELLAR"/>
    <property type="match status" value="1"/>
</dbReference>
<accession>A0A286TVV7</accession>
<dbReference type="OrthoDB" id="9799825at2"/>
<organism evidence="6 7">
    <name type="scientific">Candidatus Scalindua japonica</name>
    <dbReference type="NCBI Taxonomy" id="1284222"/>
    <lineage>
        <taxon>Bacteria</taxon>
        <taxon>Pseudomonadati</taxon>
        <taxon>Planctomycetota</taxon>
        <taxon>Candidatus Brocadiia</taxon>
        <taxon>Candidatus Brocadiales</taxon>
        <taxon>Candidatus Scalinduaceae</taxon>
        <taxon>Candidatus Scalindua</taxon>
    </lineage>
</organism>
<dbReference type="AlphaFoldDB" id="A0A286TVV7"/>
<keyword evidence="6" id="KW-0240">DNA-directed RNA polymerase</keyword>
<dbReference type="GO" id="GO:0016987">
    <property type="term" value="F:sigma factor activity"/>
    <property type="evidence" value="ECO:0007669"/>
    <property type="project" value="UniProtKB-KW"/>
</dbReference>
<keyword evidence="4" id="KW-0804">Transcription</keyword>
<dbReference type="InterPro" id="IPR000943">
    <property type="entry name" value="RNA_pol_sigma70"/>
</dbReference>
<dbReference type="Gene3D" id="1.20.140.160">
    <property type="match status" value="1"/>
</dbReference>
<sequence>MKIVCEETFMQTKIDVKQREQKMHKNVSKEKRDKFVMDYLPLVKYVVGKFMIYLPSHIDQEDLFESGILGLIEAAERFDTTKNVKFKTYAFHRIRGAVLDYLRLQDWVPRSVREKDNLIKETYNTLEQELNRTPLSEEIAEAMGISCSELDKMLADINMCSMLYLEDISFGNDDDSKVKVNEIIKDNNSSGPLSNLELMEEQEILERAIMELRPKEKLVITLYYYEDMLLREIAQVMNLSESRVSQLHHRALMSIRAKAHKSKPDREVQSSV</sequence>
<dbReference type="PRINTS" id="PR00046">
    <property type="entry name" value="SIGMA70FCT"/>
</dbReference>